<dbReference type="RefSeq" id="WP_048553612.1">
    <property type="nucleotide sequence ID" value="NZ_HF570958.1"/>
</dbReference>
<feature type="region of interest" description="Disordered" evidence="1">
    <location>
        <begin position="202"/>
        <end position="225"/>
    </location>
</feature>
<dbReference type="OrthoDB" id="9793115at2"/>
<sequence>MRLLLVRHGQTPGNTAGALDTAYPGFDLTPLGRLQAAAVADVLAGEPIAGVHASRLVRTQQTATPLAAALATTVEVVDGFEEVSAGDLEMRTDEQAVRTYVETIAAWMHGEVERRMPGGESGREVLDRYLAALGDATSRYDADATVAVFSHGAVIRYVTTALVGLDPGRANDLRLMNTGMAVLDGRPGAAWSLERWVSEPLGGTELEDRTAEDPTGESVTEAVDD</sequence>
<dbReference type="InterPro" id="IPR001345">
    <property type="entry name" value="PG/BPGM_mutase_AS"/>
</dbReference>
<evidence type="ECO:0000313" key="2">
    <source>
        <dbReference type="EMBL" id="CCH76783.1"/>
    </source>
</evidence>
<dbReference type="AlphaFoldDB" id="A0A077LTF9"/>
<dbReference type="PANTHER" id="PTHR48100:SF58">
    <property type="entry name" value="PE-PGRS FAMILY PROTEIN PE_PGRS11"/>
    <property type="match status" value="1"/>
</dbReference>
<dbReference type="Gene3D" id="3.40.50.1240">
    <property type="entry name" value="Phosphoglycerate mutase-like"/>
    <property type="match status" value="1"/>
</dbReference>
<dbReference type="Pfam" id="PF00300">
    <property type="entry name" value="His_Phos_1"/>
    <property type="match status" value="1"/>
</dbReference>
<gene>
    <name evidence="2" type="ORF">BN12_1470009</name>
</gene>
<name>A0A077LTF9_9MICO</name>
<proteinExistence type="predicted"/>
<dbReference type="InterPro" id="IPR029033">
    <property type="entry name" value="His_PPase_superfam"/>
</dbReference>
<dbReference type="EMBL" id="CAJB01000054">
    <property type="protein sequence ID" value="CCH76783.1"/>
    <property type="molecule type" value="Genomic_DNA"/>
</dbReference>
<protein>
    <submittedName>
        <fullName evidence="2">Phosphoglycerate mutase</fullName>
    </submittedName>
</protein>
<dbReference type="PANTHER" id="PTHR48100">
    <property type="entry name" value="BROAD-SPECIFICITY PHOSPHATASE YOR283W-RELATED"/>
    <property type="match status" value="1"/>
</dbReference>
<dbReference type="GO" id="GO:0005737">
    <property type="term" value="C:cytoplasm"/>
    <property type="evidence" value="ECO:0007669"/>
    <property type="project" value="TreeGrafter"/>
</dbReference>
<dbReference type="SUPFAM" id="SSF53254">
    <property type="entry name" value="Phosphoglycerate mutase-like"/>
    <property type="match status" value="1"/>
</dbReference>
<dbReference type="GO" id="GO:0016791">
    <property type="term" value="F:phosphatase activity"/>
    <property type="evidence" value="ECO:0007669"/>
    <property type="project" value="TreeGrafter"/>
</dbReference>
<keyword evidence="3" id="KW-1185">Reference proteome</keyword>
<reference evidence="2 3" key="1">
    <citation type="journal article" date="2013" name="ISME J.">
        <title>A metabolic model for members of the genus Tetrasphaera involved in enhanced biological phosphorus removal.</title>
        <authorList>
            <person name="Kristiansen R."/>
            <person name="Nguyen H.T.T."/>
            <person name="Saunders A.M."/>
            <person name="Nielsen J.L."/>
            <person name="Wimmer R."/>
            <person name="Le V.Q."/>
            <person name="McIlroy S.J."/>
            <person name="Petrovski S."/>
            <person name="Seviour R.J."/>
            <person name="Calteau A."/>
            <person name="Nielsen K.L."/>
            <person name="Nielsen P.H."/>
        </authorList>
    </citation>
    <scope>NUCLEOTIDE SEQUENCE [LARGE SCALE GENOMIC DNA]</scope>
    <source>
        <strain evidence="2 3">T1-X7</strain>
    </source>
</reference>
<dbReference type="InterPro" id="IPR050275">
    <property type="entry name" value="PGM_Phosphatase"/>
</dbReference>
<comment type="caution">
    <text evidence="2">The sequence shown here is derived from an EMBL/GenBank/DDBJ whole genome shotgun (WGS) entry which is preliminary data.</text>
</comment>
<accession>A0A077LTF9</accession>
<evidence type="ECO:0000256" key="1">
    <source>
        <dbReference type="SAM" id="MobiDB-lite"/>
    </source>
</evidence>
<dbReference type="InterPro" id="IPR013078">
    <property type="entry name" value="His_Pase_superF_clade-1"/>
</dbReference>
<dbReference type="PROSITE" id="PS00175">
    <property type="entry name" value="PG_MUTASE"/>
    <property type="match status" value="1"/>
</dbReference>
<evidence type="ECO:0000313" key="3">
    <source>
        <dbReference type="Proteomes" id="UP000035721"/>
    </source>
</evidence>
<dbReference type="CDD" id="cd07067">
    <property type="entry name" value="HP_PGM_like"/>
    <property type="match status" value="1"/>
</dbReference>
<dbReference type="Proteomes" id="UP000035721">
    <property type="component" value="Unassembled WGS sequence"/>
</dbReference>
<dbReference type="SMART" id="SM00855">
    <property type="entry name" value="PGAM"/>
    <property type="match status" value="1"/>
</dbReference>
<dbReference type="STRING" id="1194083.BN12_1470009"/>
<organism evidence="2 3">
    <name type="scientific">Nostocoides japonicum T1-X7</name>
    <dbReference type="NCBI Taxonomy" id="1194083"/>
    <lineage>
        <taxon>Bacteria</taxon>
        <taxon>Bacillati</taxon>
        <taxon>Actinomycetota</taxon>
        <taxon>Actinomycetes</taxon>
        <taxon>Micrococcales</taxon>
        <taxon>Intrasporangiaceae</taxon>
        <taxon>Nostocoides</taxon>
    </lineage>
</organism>